<proteinExistence type="predicted"/>
<feature type="compositionally biased region" description="Polar residues" evidence="1">
    <location>
        <begin position="387"/>
        <end position="407"/>
    </location>
</feature>
<dbReference type="PANTHER" id="PTHR31928:SF6">
    <property type="entry name" value="DUF936 DOMAIN-CONTAINING PROTEIN"/>
    <property type="match status" value="1"/>
</dbReference>
<sequence>MATLAPGVLLKLLKGMNSGEKPTNQYRSSLLQITDIVPADLDEKNLWPNHGFYVKVSDSSHSIYVSLPFDHDDLVMSNKIQLGQFIYVDELEYGSPVPVVKGAKPLPGRHPLVGTPEPLMGLREKGGRIGKKLDFCGSKRSSWEIGSNGVDYIVEKVGKNEQRLDFCGMSCREIGSNGVENIEKGEQKILNFYGNKRGSREIGQNGVDEIIEKGEKSEKRLNFYGNKSTREIGPNGVEIIEKGEKSEKILNFYGSKISSRDIGSNGVDEMLEKGEKSEKIGSNGVEILASPRILKPVSLDFDQCTPVKSMRKFPMSPVIGGRLPPRDSSLSGGVRASAGGGLLGKMMMDMREESPAMARKSCVTTPSRVLKLTRSKSVCERREQRISKCSSNSAERRSCTPSPNTRSAKIADSPSGAEKFYNSGIFSHTRSGPDKNTHDQVISLHTLLPGKLSILGKEAVQQREIAQKIASQAVRDASATDNIVRALKMFSNVSRSAKVDDPETCFNKFLDFHNQIEQSLAEMASMQAALATSELSQEASIIETKGQNRGGSNNILNELNHKEMEHEHSPASKRKIGLFRSFASFSEKSGQKSSVLGKHLRSPSSNAKRRGGSDTDENKNPNCTSSSLSKSIDLGKQIKKEAGNWFMDFLEKYLDGVKKTKSRTSESVGQKVPQSLILRVINWVEMEHCSSSSKIARKLRIKMKNP</sequence>
<accession>A0AAV3Q036</accession>
<keyword evidence="5" id="KW-1185">Reference proteome</keyword>
<feature type="region of interest" description="Disordered" evidence="1">
    <location>
        <begin position="593"/>
        <end position="629"/>
    </location>
</feature>
<dbReference type="InterPro" id="IPR010341">
    <property type="entry name" value="DUF936_pln"/>
</dbReference>
<reference evidence="4 5" key="1">
    <citation type="submission" date="2024-01" db="EMBL/GenBank/DDBJ databases">
        <title>The complete chloroplast genome sequence of Lithospermum erythrorhizon: insights into the phylogenetic relationship among Boraginaceae species and the maternal lineages of purple gromwells.</title>
        <authorList>
            <person name="Okada T."/>
            <person name="Watanabe K."/>
        </authorList>
    </citation>
    <scope>NUCLEOTIDE SEQUENCE [LARGE SCALE GENOMIC DNA]</scope>
</reference>
<dbReference type="InterPro" id="IPR048297">
    <property type="entry name" value="DUF936_dom_pln"/>
</dbReference>
<dbReference type="Proteomes" id="UP001454036">
    <property type="component" value="Unassembled WGS sequence"/>
</dbReference>
<feature type="domain" description="DUF936" evidence="2">
    <location>
        <begin position="4"/>
        <end position="120"/>
    </location>
</feature>
<feature type="compositionally biased region" description="Basic and acidic residues" evidence="1">
    <location>
        <begin position="377"/>
        <end position="386"/>
    </location>
</feature>
<evidence type="ECO:0000259" key="2">
    <source>
        <dbReference type="Pfam" id="PF06075"/>
    </source>
</evidence>
<dbReference type="InterPro" id="IPR049172">
    <property type="entry name" value="DUF6857_pln"/>
</dbReference>
<name>A0AAV3Q036_LITER</name>
<feature type="domain" description="DUF6857" evidence="3">
    <location>
        <begin position="434"/>
        <end position="685"/>
    </location>
</feature>
<dbReference type="AlphaFoldDB" id="A0AAV3Q036"/>
<evidence type="ECO:0000313" key="5">
    <source>
        <dbReference type="Proteomes" id="UP001454036"/>
    </source>
</evidence>
<evidence type="ECO:0000259" key="3">
    <source>
        <dbReference type="Pfam" id="PF21647"/>
    </source>
</evidence>
<dbReference type="PANTHER" id="PTHR31928">
    <property type="entry name" value="EXPRESSED PROTEIN"/>
    <property type="match status" value="1"/>
</dbReference>
<protein>
    <recommendedName>
        <fullName evidence="6">DUF936 family protein</fullName>
    </recommendedName>
</protein>
<evidence type="ECO:0000313" key="4">
    <source>
        <dbReference type="EMBL" id="GAA0156631.1"/>
    </source>
</evidence>
<feature type="compositionally biased region" description="Polar residues" evidence="1">
    <location>
        <begin position="620"/>
        <end position="629"/>
    </location>
</feature>
<gene>
    <name evidence="4" type="ORF">LIER_38309</name>
</gene>
<feature type="region of interest" description="Disordered" evidence="1">
    <location>
        <begin position="375"/>
        <end position="415"/>
    </location>
</feature>
<dbReference type="Pfam" id="PF21647">
    <property type="entry name" value="DUF6857"/>
    <property type="match status" value="1"/>
</dbReference>
<evidence type="ECO:0008006" key="6">
    <source>
        <dbReference type="Google" id="ProtNLM"/>
    </source>
</evidence>
<comment type="caution">
    <text evidence="4">The sequence shown here is derived from an EMBL/GenBank/DDBJ whole genome shotgun (WGS) entry which is preliminary data.</text>
</comment>
<dbReference type="Pfam" id="PF06075">
    <property type="entry name" value="DUF936"/>
    <property type="match status" value="1"/>
</dbReference>
<evidence type="ECO:0000256" key="1">
    <source>
        <dbReference type="SAM" id="MobiDB-lite"/>
    </source>
</evidence>
<organism evidence="4 5">
    <name type="scientific">Lithospermum erythrorhizon</name>
    <name type="common">Purple gromwell</name>
    <name type="synonym">Lithospermum officinale var. erythrorhizon</name>
    <dbReference type="NCBI Taxonomy" id="34254"/>
    <lineage>
        <taxon>Eukaryota</taxon>
        <taxon>Viridiplantae</taxon>
        <taxon>Streptophyta</taxon>
        <taxon>Embryophyta</taxon>
        <taxon>Tracheophyta</taxon>
        <taxon>Spermatophyta</taxon>
        <taxon>Magnoliopsida</taxon>
        <taxon>eudicotyledons</taxon>
        <taxon>Gunneridae</taxon>
        <taxon>Pentapetalae</taxon>
        <taxon>asterids</taxon>
        <taxon>lamiids</taxon>
        <taxon>Boraginales</taxon>
        <taxon>Boraginaceae</taxon>
        <taxon>Boraginoideae</taxon>
        <taxon>Lithospermeae</taxon>
        <taxon>Lithospermum</taxon>
    </lineage>
</organism>
<dbReference type="EMBL" id="BAABME010019272">
    <property type="protein sequence ID" value="GAA0156631.1"/>
    <property type="molecule type" value="Genomic_DNA"/>
</dbReference>